<gene>
    <name evidence="1" type="ORF">HPE63_03175</name>
</gene>
<proteinExistence type="predicted"/>
<accession>A0ABR7VC71</accession>
<dbReference type="PROSITE" id="PS51257">
    <property type="entry name" value="PROKAR_LIPOPROTEIN"/>
    <property type="match status" value="1"/>
</dbReference>
<dbReference type="Proteomes" id="UP000598350">
    <property type="component" value="Unassembled WGS sequence"/>
</dbReference>
<dbReference type="EMBL" id="JABTCG010000001">
    <property type="protein sequence ID" value="MBD0849659.1"/>
    <property type="molecule type" value="Genomic_DNA"/>
</dbReference>
<evidence type="ECO:0000313" key="2">
    <source>
        <dbReference type="Proteomes" id="UP000598350"/>
    </source>
</evidence>
<evidence type="ECO:0008006" key="3">
    <source>
        <dbReference type="Google" id="ProtNLM"/>
    </source>
</evidence>
<dbReference type="RefSeq" id="WP_188312772.1">
    <property type="nucleotide sequence ID" value="NZ_JABTCG010000001.1"/>
</dbReference>
<organism evidence="1 2">
    <name type="scientific">Maribacter arenosus</name>
    <dbReference type="NCBI Taxonomy" id="1854708"/>
    <lineage>
        <taxon>Bacteria</taxon>
        <taxon>Pseudomonadati</taxon>
        <taxon>Bacteroidota</taxon>
        <taxon>Flavobacteriia</taxon>
        <taxon>Flavobacteriales</taxon>
        <taxon>Flavobacteriaceae</taxon>
        <taxon>Maribacter</taxon>
    </lineage>
</organism>
<comment type="caution">
    <text evidence="1">The sequence shown here is derived from an EMBL/GenBank/DDBJ whole genome shotgun (WGS) entry which is preliminary data.</text>
</comment>
<sequence length="375" mass="42557">MKTYGIFYALLVFVVFGCSSSEVTDIPKEEEESFYNADYVLLQSNNDQLSVQLLNATESTMNLSGAQSTFESVLLPEITFRQGTTFAYYSRLTECSGQVTIHDFKDDTASTYALFGDLVECNLNTTSIAIKDGILYVSYVVEETAKISKYYVRAIDLAIEEDNFIDIELDKKPLQMDYANGRLFVLTIDLEITDENSLSVIDMGSQTLIHEIGLGYDVERIFADTDQNMIISYQELHTVLNSITMGVQYISYEDGKEPMFYSSKSNSFDSEGRLFYIRPETEFSGIPAIYDFSDNLALLYYYANFLTASQLEFEFNIGKTTMIGYDDINNVMLVGYQKKDDESNGGLLRIQLEPEPEFLDNLDINGIPYAVFYQN</sequence>
<protein>
    <recommendedName>
        <fullName evidence="3">TolB-like 6-blade propeller-like</fullName>
    </recommendedName>
</protein>
<keyword evidence="2" id="KW-1185">Reference proteome</keyword>
<reference evidence="1 2" key="1">
    <citation type="submission" date="2020-05" db="EMBL/GenBank/DDBJ databases">
        <title>The draft genome sequence of Maribacter arenosus CAU 1321.</title>
        <authorList>
            <person name="Mu L."/>
        </authorList>
    </citation>
    <scope>NUCLEOTIDE SEQUENCE [LARGE SCALE GENOMIC DNA]</scope>
    <source>
        <strain evidence="1 2">CAU 1321</strain>
    </source>
</reference>
<name>A0ABR7VC71_9FLAO</name>
<evidence type="ECO:0000313" key="1">
    <source>
        <dbReference type="EMBL" id="MBD0849659.1"/>
    </source>
</evidence>